<dbReference type="EMBL" id="PEDL01000001">
    <property type="protein sequence ID" value="PHV72286.1"/>
    <property type="molecule type" value="Genomic_DNA"/>
</dbReference>
<keyword evidence="2" id="KW-1185">Reference proteome</keyword>
<keyword evidence="1" id="KW-0436">Ligase</keyword>
<name>A0AC61DGF9_9FIRM</name>
<protein>
    <submittedName>
        <fullName evidence="1">Bifunctional phosphopantothenoylcysteine decarboxylase/phosphopantothenate--cysteine ligase CoaBC</fullName>
    </submittedName>
</protein>
<comment type="caution">
    <text evidence="1">The sequence shown here is derived from an EMBL/GenBank/DDBJ whole genome shotgun (WGS) entry which is preliminary data.</text>
</comment>
<dbReference type="Proteomes" id="UP000224460">
    <property type="component" value="Unassembled WGS sequence"/>
</dbReference>
<proteinExistence type="predicted"/>
<accession>A0AC61DGF9</accession>
<sequence length="397" mass="42870">MKKTIVVGITGGIAAYKALDVVSGLRKKGFNVIVIMTKNACEFVRPLTFQSISQNYVVVDTFENPKSWDVEHIALAKKADLFLVVPATANIIGKVAHGIADDMLSTTIMATKAPVVFSPAMNTNMFENPIVQDNIAALQKRGYLFIEPATGYLACGDTGKGKLPAPEVIVAYVEAFMNQKQKQDLVGKHILVTAGPTVEALDPMRYLTNHSSGKMGYAIAEVAARRGAKVTLISGPTQLACPIGVKRIAIQSAKEMYEAVLEAFETSDIVIKAAAVADYRPATLNTHKIKKTGDDLTLTLVRNPDILKALGQNKGGRILVGFAAETQNIEEYAKQKIKNKNLDFIVANSLITEGAGFGGDTNIATIIDRLGEVEHLEKMSKTALAQHILDKVVTFLK</sequence>
<evidence type="ECO:0000313" key="2">
    <source>
        <dbReference type="Proteomes" id="UP000224460"/>
    </source>
</evidence>
<gene>
    <name evidence="1" type="primary">coaBC</name>
    <name evidence="1" type="ORF">CS063_02080</name>
</gene>
<organism evidence="1 2">
    <name type="scientific">Sporanaerobium hydrogeniformans</name>
    <dbReference type="NCBI Taxonomy" id="3072179"/>
    <lineage>
        <taxon>Bacteria</taxon>
        <taxon>Bacillati</taxon>
        <taxon>Bacillota</taxon>
        <taxon>Clostridia</taxon>
        <taxon>Lachnospirales</taxon>
        <taxon>Lachnospiraceae</taxon>
        <taxon>Sporanaerobium</taxon>
    </lineage>
</organism>
<evidence type="ECO:0000313" key="1">
    <source>
        <dbReference type="EMBL" id="PHV72286.1"/>
    </source>
</evidence>
<reference evidence="1" key="1">
    <citation type="submission" date="2017-10" db="EMBL/GenBank/DDBJ databases">
        <title>Genome sequence of cellulolytic Lachnospiraceae bacterium XHS1971 isolated from hotspring sediment.</title>
        <authorList>
            <person name="Vasudevan G."/>
            <person name="Joshi A.J."/>
            <person name="Hivarkar S."/>
            <person name="Lanjekar V.B."/>
            <person name="Dhakephalkar P.K."/>
            <person name="Dagar S."/>
        </authorList>
    </citation>
    <scope>NUCLEOTIDE SEQUENCE</scope>
    <source>
        <strain evidence="1">XHS1971</strain>
    </source>
</reference>